<dbReference type="SMART" id="SM00563">
    <property type="entry name" value="PlsC"/>
    <property type="match status" value="1"/>
</dbReference>
<keyword evidence="4" id="KW-1185">Reference proteome</keyword>
<evidence type="ECO:0000256" key="1">
    <source>
        <dbReference type="SAM" id="Phobius"/>
    </source>
</evidence>
<dbReference type="AlphaFoldDB" id="A0A177ECN8"/>
<feature type="transmembrane region" description="Helical" evidence="1">
    <location>
        <begin position="55"/>
        <end position="72"/>
    </location>
</feature>
<sequence length="305" mass="34410">MSLLDEASARVLKLGMSLVIGCVLLLLGIFQILALPITYTNPYAMERTMNVFNRFFVWLLMYTLAIGNKDLFQFCAMENNQLIPFKEPTTNTSFILLSNHICALDTIITGAISEFLLHTNTRYISKESVKWVPVIGWSACLSNYLLIKRDWAKDAERIRRWCEGIRQRTNKTLVIYPEGTRATPSKIAQSNEYAKKKNLPVLKHMLLPRTKGFKACLEHLASSSFTQVLHATIVYVENGAGKESPSILASFTKRVPGSFIVVLSTEAISDISSPEEYLIDAFKKKDQLIETILSRTSPTKTHSHT</sequence>
<dbReference type="PANTHER" id="PTHR10983:SF16">
    <property type="entry name" value="LYSOCARDIOLIPIN ACYLTRANSFERASE 1"/>
    <property type="match status" value="1"/>
</dbReference>
<dbReference type="EMBL" id="LTDL01000040">
    <property type="protein sequence ID" value="OAG29496.1"/>
    <property type="molecule type" value="Genomic_DNA"/>
</dbReference>
<dbReference type="PANTHER" id="PTHR10983">
    <property type="entry name" value="1-ACYLGLYCEROL-3-PHOSPHATE ACYLTRANSFERASE-RELATED"/>
    <property type="match status" value="1"/>
</dbReference>
<dbReference type="InterPro" id="IPR002123">
    <property type="entry name" value="Plipid/glycerol_acylTrfase"/>
</dbReference>
<dbReference type="VEuPathDB" id="MicrosporidiaDB:NEDG_00629"/>
<keyword evidence="1" id="KW-0812">Transmembrane</keyword>
<keyword evidence="1" id="KW-1133">Transmembrane helix</keyword>
<keyword evidence="1" id="KW-0472">Membrane</keyword>
<proteinExistence type="predicted"/>
<dbReference type="GeneID" id="93646979"/>
<dbReference type="STRING" id="1805483.A0A177ECN8"/>
<dbReference type="OrthoDB" id="189226at2759"/>
<dbReference type="Pfam" id="PF01553">
    <property type="entry name" value="Acyltransferase"/>
    <property type="match status" value="1"/>
</dbReference>
<name>A0A177ECN8_9MICR</name>
<feature type="domain" description="Phospholipid/glycerol acyltransferase" evidence="2">
    <location>
        <begin position="94"/>
        <end position="214"/>
    </location>
</feature>
<gene>
    <name evidence="3" type="ORF">NEDG_00629</name>
</gene>
<dbReference type="SUPFAM" id="SSF69593">
    <property type="entry name" value="Glycerol-3-phosphate (1)-acyltransferase"/>
    <property type="match status" value="1"/>
</dbReference>
<dbReference type="GO" id="GO:0016746">
    <property type="term" value="F:acyltransferase activity"/>
    <property type="evidence" value="ECO:0007669"/>
    <property type="project" value="InterPro"/>
</dbReference>
<comment type="caution">
    <text evidence="3">The sequence shown here is derived from an EMBL/GenBank/DDBJ whole genome shotgun (WGS) entry which is preliminary data.</text>
</comment>
<evidence type="ECO:0000313" key="3">
    <source>
        <dbReference type="EMBL" id="OAG29496.1"/>
    </source>
</evidence>
<dbReference type="CDD" id="cd07990">
    <property type="entry name" value="LPLAT_LCLAT1-like"/>
    <property type="match status" value="1"/>
</dbReference>
<accession>A0A177ECN8</accession>
<dbReference type="Proteomes" id="UP000185944">
    <property type="component" value="Unassembled WGS sequence"/>
</dbReference>
<organism evidence="3 4">
    <name type="scientific">Nematocida displodere</name>
    <dbReference type="NCBI Taxonomy" id="1805483"/>
    <lineage>
        <taxon>Eukaryota</taxon>
        <taxon>Fungi</taxon>
        <taxon>Fungi incertae sedis</taxon>
        <taxon>Microsporidia</taxon>
        <taxon>Nematocida</taxon>
    </lineage>
</organism>
<dbReference type="GO" id="GO:0012505">
    <property type="term" value="C:endomembrane system"/>
    <property type="evidence" value="ECO:0007669"/>
    <property type="project" value="TreeGrafter"/>
</dbReference>
<evidence type="ECO:0000259" key="2">
    <source>
        <dbReference type="SMART" id="SM00563"/>
    </source>
</evidence>
<dbReference type="RefSeq" id="XP_067544144.1">
    <property type="nucleotide sequence ID" value="XM_067688047.1"/>
</dbReference>
<evidence type="ECO:0000313" key="4">
    <source>
        <dbReference type="Proteomes" id="UP000185944"/>
    </source>
</evidence>
<feature type="transmembrane region" description="Helical" evidence="1">
    <location>
        <begin position="12"/>
        <end position="35"/>
    </location>
</feature>
<reference evidence="3 4" key="1">
    <citation type="submission" date="2016-02" db="EMBL/GenBank/DDBJ databases">
        <title>Discovery of a natural microsporidian pathogen with a broad tissue tropism in Caenorhabditis elegans.</title>
        <authorList>
            <person name="Luallen R.J."/>
            <person name="Reinke A.W."/>
            <person name="Tong L."/>
            <person name="Botts M.R."/>
            <person name="Felix M.-A."/>
            <person name="Troemel E.R."/>
        </authorList>
    </citation>
    <scope>NUCLEOTIDE SEQUENCE [LARGE SCALE GENOMIC DNA]</scope>
    <source>
        <strain evidence="3 4">JUm2807</strain>
    </source>
</reference>
<protein>
    <recommendedName>
        <fullName evidence="2">Phospholipid/glycerol acyltransferase domain-containing protein</fullName>
    </recommendedName>
</protein>